<gene>
    <name evidence="1" type="ORF">AK812_SmicGene3103</name>
</gene>
<organism evidence="1 2">
    <name type="scientific">Symbiodinium microadriaticum</name>
    <name type="common">Dinoflagellate</name>
    <name type="synonym">Zooxanthella microadriatica</name>
    <dbReference type="NCBI Taxonomy" id="2951"/>
    <lineage>
        <taxon>Eukaryota</taxon>
        <taxon>Sar</taxon>
        <taxon>Alveolata</taxon>
        <taxon>Dinophyceae</taxon>
        <taxon>Suessiales</taxon>
        <taxon>Symbiodiniaceae</taxon>
        <taxon>Symbiodinium</taxon>
    </lineage>
</organism>
<sequence length="286" mass="31824">MQAPNTSITITTNITYSTPESTDQLSLCLHSDELCPGNPLSASNGRKCWMIYAGLKEMGPLLQTENAWITLCILRSNMVATVEASMSQIMKRLLHLIFLNPLCDVQDLGICLQPPDGHAGEANRRVRLSLGYIIQDGQAQKTTWSVKGDESEDDIDPSSQFTKHSELVLHSSEEIAGELGPNGCQAAGITFSLESLLACPALRPLLKPTEQWMHDYVHGLLSNGLLSYATFYLLQVMDGWKNFAEYCKFWQLPNQFSAIRICIVLDDKRVVKHKKSGKLNPLRPNC</sequence>
<reference evidence="1 2" key="1">
    <citation type="submission" date="2016-02" db="EMBL/GenBank/DDBJ databases">
        <title>Genome analysis of coral dinoflagellate symbionts highlights evolutionary adaptations to a symbiotic lifestyle.</title>
        <authorList>
            <person name="Aranda M."/>
            <person name="Li Y."/>
            <person name="Liew Y.J."/>
            <person name="Baumgarten S."/>
            <person name="Simakov O."/>
            <person name="Wilson M."/>
            <person name="Piel J."/>
            <person name="Ashoor H."/>
            <person name="Bougouffa S."/>
            <person name="Bajic V.B."/>
            <person name="Ryu T."/>
            <person name="Ravasi T."/>
            <person name="Bayer T."/>
            <person name="Micklem G."/>
            <person name="Kim H."/>
            <person name="Bhak J."/>
            <person name="Lajeunesse T.C."/>
            <person name="Voolstra C.R."/>
        </authorList>
    </citation>
    <scope>NUCLEOTIDE SEQUENCE [LARGE SCALE GENOMIC DNA]</scope>
    <source>
        <strain evidence="1 2">CCMP2467</strain>
    </source>
</reference>
<proteinExistence type="predicted"/>
<dbReference type="EMBL" id="LSRX01000036">
    <property type="protein sequence ID" value="OLQ12891.1"/>
    <property type="molecule type" value="Genomic_DNA"/>
</dbReference>
<dbReference type="OrthoDB" id="10272693at2759"/>
<dbReference type="AlphaFoldDB" id="A0A1Q9EZP5"/>
<comment type="caution">
    <text evidence="1">The sequence shown here is derived from an EMBL/GenBank/DDBJ whole genome shotgun (WGS) entry which is preliminary data.</text>
</comment>
<protein>
    <submittedName>
        <fullName evidence="1">Uncharacterized protein</fullName>
    </submittedName>
</protein>
<accession>A0A1Q9EZP5</accession>
<keyword evidence="2" id="KW-1185">Reference proteome</keyword>
<dbReference type="Proteomes" id="UP000186817">
    <property type="component" value="Unassembled WGS sequence"/>
</dbReference>
<evidence type="ECO:0000313" key="2">
    <source>
        <dbReference type="Proteomes" id="UP000186817"/>
    </source>
</evidence>
<evidence type="ECO:0000313" key="1">
    <source>
        <dbReference type="EMBL" id="OLQ12891.1"/>
    </source>
</evidence>
<name>A0A1Q9EZP5_SYMMI</name>